<dbReference type="AlphaFoldDB" id="A0A212R5W9"/>
<dbReference type="InParanoid" id="A0A212R5W9"/>
<gene>
    <name evidence="2" type="ORF">SAMN02746019_00013320</name>
</gene>
<dbReference type="PANTHER" id="PTHR34504">
    <property type="entry name" value="ANTITOXIN HICB"/>
    <property type="match status" value="1"/>
</dbReference>
<keyword evidence="3" id="KW-1185">Reference proteome</keyword>
<name>A0A212R5W9_9CHLR</name>
<dbReference type="Proteomes" id="UP000197025">
    <property type="component" value="Unassembled WGS sequence"/>
</dbReference>
<dbReference type="SUPFAM" id="SSF143100">
    <property type="entry name" value="TTHA1013/TTHA0281-like"/>
    <property type="match status" value="1"/>
</dbReference>
<dbReference type="InterPro" id="IPR051404">
    <property type="entry name" value="TA_system_antitoxin"/>
</dbReference>
<proteinExistence type="predicted"/>
<accession>A0A212R5W9</accession>
<evidence type="ECO:0000313" key="2">
    <source>
        <dbReference type="EMBL" id="SNB67489.1"/>
    </source>
</evidence>
<dbReference type="Pfam" id="PF15919">
    <property type="entry name" value="HicB_lk_antitox"/>
    <property type="match status" value="1"/>
</dbReference>
<evidence type="ECO:0000259" key="1">
    <source>
        <dbReference type="Pfam" id="PF15919"/>
    </source>
</evidence>
<dbReference type="PANTHER" id="PTHR34504:SF2">
    <property type="entry name" value="UPF0150 PROTEIN SSL0259"/>
    <property type="match status" value="1"/>
</dbReference>
<dbReference type="InterPro" id="IPR035069">
    <property type="entry name" value="TTHA1013/TTHA0281-like"/>
</dbReference>
<protein>
    <submittedName>
        <fullName evidence="2">Predicted nuclease of the RNAse H fold, HicB family</fullName>
    </submittedName>
</protein>
<dbReference type="InterPro" id="IPR031807">
    <property type="entry name" value="HicB-like"/>
</dbReference>
<reference evidence="3" key="1">
    <citation type="submission" date="2017-06" db="EMBL/GenBank/DDBJ databases">
        <authorList>
            <person name="Varghese N."/>
            <person name="Submissions S."/>
        </authorList>
    </citation>
    <scope>NUCLEOTIDE SEQUENCE [LARGE SCALE GENOMIC DNA]</scope>
    <source>
        <strain evidence="3">JAD2</strain>
    </source>
</reference>
<evidence type="ECO:0000313" key="3">
    <source>
        <dbReference type="Proteomes" id="UP000197025"/>
    </source>
</evidence>
<dbReference type="EMBL" id="FYEK01000031">
    <property type="protein sequence ID" value="SNB67489.1"/>
    <property type="molecule type" value="Genomic_DNA"/>
</dbReference>
<dbReference type="RefSeq" id="WP_088571510.1">
    <property type="nucleotide sequence ID" value="NZ_FYEK01000031.1"/>
</dbReference>
<feature type="domain" description="HicB-like antitoxin of toxin-antitoxin system" evidence="1">
    <location>
        <begin position="5"/>
        <end position="55"/>
    </location>
</feature>
<sequence>MRLKVVLEPSDEGGYTVYVPSLPGCISEGETIEEALRNIREAIELYLEPVEDDRVPLLSEAALLEEIDL</sequence>
<dbReference type="Gene3D" id="3.30.160.250">
    <property type="match status" value="1"/>
</dbReference>
<dbReference type="OrthoDB" id="5419659at2"/>
<organism evidence="2 3">
    <name type="scientific">Thermoflexus hugenholtzii JAD2</name>
    <dbReference type="NCBI Taxonomy" id="877466"/>
    <lineage>
        <taxon>Bacteria</taxon>
        <taxon>Bacillati</taxon>
        <taxon>Chloroflexota</taxon>
        <taxon>Thermoflexia</taxon>
        <taxon>Thermoflexales</taxon>
        <taxon>Thermoflexaceae</taxon>
        <taxon>Thermoflexus</taxon>
    </lineage>
</organism>